<accession>A0A0N5D441</accession>
<keyword evidence="12" id="KW-0472">Membrane</keyword>
<evidence type="ECO:0000256" key="3">
    <source>
        <dbReference type="ARBA" id="ARBA00022801"/>
    </source>
</evidence>
<reference evidence="16" key="1">
    <citation type="submission" date="2017-02" db="UniProtKB">
        <authorList>
            <consortium name="WormBaseParasite"/>
        </authorList>
    </citation>
    <scope>IDENTIFICATION</scope>
</reference>
<keyword evidence="12" id="KW-1133">Transmembrane helix</keyword>
<evidence type="ECO:0000256" key="11">
    <source>
        <dbReference type="ARBA" id="ARBA00047968"/>
    </source>
</evidence>
<dbReference type="InterPro" id="IPR052194">
    <property type="entry name" value="MESH1"/>
</dbReference>
<sequence length="209" mass="23344">MVHETDFEDITINLDKLNSLIVSMAEVLFFTGMDVLLLIKACNFAAERHSLQRRKDVQQTPYINHLIGVANILTSEGGVTDCATIAAALLHDTIEDTATSSQEIAELFGEEISQIVQECSDDKSLSSQVRKQLQIENAATHSFKAKLVQLADKLHNLRDLERATPVGWNSARIKEYFLWSKLVVSQLKGTNEVLEAAIDDVINRNLCKF</sequence>
<evidence type="ECO:0000256" key="5">
    <source>
        <dbReference type="ARBA" id="ARBA00024387"/>
    </source>
</evidence>
<dbReference type="OMA" id="PPWRERK"/>
<comment type="function">
    <text evidence="6">ppGpp hydrolyzing enzyme involved in starvation response.</text>
</comment>
<keyword evidence="3" id="KW-0378">Hydrolase</keyword>
<proteinExistence type="inferred from homology"/>
<comment type="catalytic activity">
    <reaction evidence="11">
        <text>guanosine 3',5'-bis(diphosphate) + H2O = GDP + diphosphate + H(+)</text>
        <dbReference type="Rhea" id="RHEA:14253"/>
        <dbReference type="ChEBI" id="CHEBI:15377"/>
        <dbReference type="ChEBI" id="CHEBI:15378"/>
        <dbReference type="ChEBI" id="CHEBI:33019"/>
        <dbReference type="ChEBI" id="CHEBI:58189"/>
        <dbReference type="ChEBI" id="CHEBI:77828"/>
        <dbReference type="EC" id="3.1.7.2"/>
    </reaction>
</comment>
<dbReference type="EC" id="3.1.7.2" evidence="5"/>
<gene>
    <name evidence="14" type="ORF">TCLT_LOCUS7712</name>
</gene>
<dbReference type="AlphaFoldDB" id="A0A0N5D441"/>
<dbReference type="InterPro" id="IPR003607">
    <property type="entry name" value="HD/PDEase_dom"/>
</dbReference>
<comment type="similarity">
    <text evidence="7">Belongs to the MESH1 family.</text>
</comment>
<dbReference type="FunFam" id="1.10.3210.10:FF:000012">
    <property type="entry name" value="HD domain containing 3"/>
    <property type="match status" value="1"/>
</dbReference>
<dbReference type="OrthoDB" id="430679at2759"/>
<comment type="cofactor">
    <cofactor evidence="1">
        <name>Mn(2+)</name>
        <dbReference type="ChEBI" id="CHEBI:29035"/>
    </cofactor>
</comment>
<dbReference type="CDD" id="cd00077">
    <property type="entry name" value="HDc"/>
    <property type="match status" value="1"/>
</dbReference>
<dbReference type="GO" id="GO:0046872">
    <property type="term" value="F:metal ion binding"/>
    <property type="evidence" value="ECO:0007669"/>
    <property type="project" value="UniProtKB-KW"/>
</dbReference>
<dbReference type="PANTHER" id="PTHR46246:SF1">
    <property type="entry name" value="GUANOSINE-3',5'-BIS(DIPHOSPHATE) 3'-PYROPHOSPHOHYDROLASE MESH1"/>
    <property type="match status" value="1"/>
</dbReference>
<keyword evidence="15" id="KW-1185">Reference proteome</keyword>
<dbReference type="SMART" id="SM00471">
    <property type="entry name" value="HDc"/>
    <property type="match status" value="1"/>
</dbReference>
<dbReference type="Pfam" id="PF13328">
    <property type="entry name" value="HD_4"/>
    <property type="match status" value="1"/>
</dbReference>
<dbReference type="InterPro" id="IPR006674">
    <property type="entry name" value="HD_domain"/>
</dbReference>
<feature type="domain" description="HD" evidence="13">
    <location>
        <begin position="62"/>
        <end position="157"/>
    </location>
</feature>
<keyword evidence="12" id="KW-0812">Transmembrane</keyword>
<keyword evidence="2" id="KW-0479">Metal-binding</keyword>
<dbReference type="Gene3D" id="1.10.3210.10">
    <property type="entry name" value="Hypothetical protein af1432"/>
    <property type="match status" value="1"/>
</dbReference>
<evidence type="ECO:0000313" key="15">
    <source>
        <dbReference type="Proteomes" id="UP000276776"/>
    </source>
</evidence>
<evidence type="ECO:0000256" key="7">
    <source>
        <dbReference type="ARBA" id="ARBA00038354"/>
    </source>
</evidence>
<dbReference type="EMBL" id="UYYF01004538">
    <property type="protein sequence ID" value="VDN05196.1"/>
    <property type="molecule type" value="Genomic_DNA"/>
</dbReference>
<organism evidence="16">
    <name type="scientific">Thelazia callipaeda</name>
    <name type="common">Oriental eyeworm</name>
    <name type="synonym">Parasitic nematode</name>
    <dbReference type="NCBI Taxonomy" id="103827"/>
    <lineage>
        <taxon>Eukaryota</taxon>
        <taxon>Metazoa</taxon>
        <taxon>Ecdysozoa</taxon>
        <taxon>Nematoda</taxon>
        <taxon>Chromadorea</taxon>
        <taxon>Rhabditida</taxon>
        <taxon>Spirurina</taxon>
        <taxon>Spiruromorpha</taxon>
        <taxon>Thelazioidea</taxon>
        <taxon>Thelaziidae</taxon>
        <taxon>Thelazia</taxon>
    </lineage>
</organism>
<dbReference type="STRING" id="103827.A0A0N5D441"/>
<protein>
    <recommendedName>
        <fullName evidence="8">Guanosine-3',5'-bis(diphosphate) 3'-pyrophosphohydrolase MESH1</fullName>
        <ecNumber evidence="5">3.1.7.2</ecNumber>
    </recommendedName>
    <alternativeName>
        <fullName evidence="9">Metazoan SpoT homolog 1</fullName>
    </alternativeName>
    <alternativeName>
        <fullName evidence="10">Penta-phosphate guanosine-3'-pyrophosphohydrolase</fullName>
    </alternativeName>
</protein>
<evidence type="ECO:0000256" key="10">
    <source>
        <dbReference type="ARBA" id="ARBA00041770"/>
    </source>
</evidence>
<dbReference type="WBParaSite" id="TCLT_0000772301-mRNA-1">
    <property type="protein sequence ID" value="TCLT_0000772301-mRNA-1"/>
    <property type="gene ID" value="TCLT_0000772301"/>
</dbReference>
<dbReference type="PANTHER" id="PTHR46246">
    <property type="entry name" value="GUANOSINE-3',5'-BIS(DIPHOSPHATE) 3'-PYROPHOSPHOHYDROLASE MESH1"/>
    <property type="match status" value="1"/>
</dbReference>
<dbReference type="Proteomes" id="UP000276776">
    <property type="component" value="Unassembled WGS sequence"/>
</dbReference>
<evidence type="ECO:0000256" key="9">
    <source>
        <dbReference type="ARBA" id="ARBA00041464"/>
    </source>
</evidence>
<evidence type="ECO:0000256" key="1">
    <source>
        <dbReference type="ARBA" id="ARBA00001936"/>
    </source>
</evidence>
<evidence type="ECO:0000256" key="12">
    <source>
        <dbReference type="SAM" id="Phobius"/>
    </source>
</evidence>
<evidence type="ECO:0000313" key="14">
    <source>
        <dbReference type="EMBL" id="VDN05196.1"/>
    </source>
</evidence>
<evidence type="ECO:0000256" key="2">
    <source>
        <dbReference type="ARBA" id="ARBA00022723"/>
    </source>
</evidence>
<keyword evidence="4" id="KW-0464">Manganese</keyword>
<dbReference type="SUPFAM" id="SSF109604">
    <property type="entry name" value="HD-domain/PDEase-like"/>
    <property type="match status" value="1"/>
</dbReference>
<evidence type="ECO:0000256" key="8">
    <source>
        <dbReference type="ARBA" id="ARBA00040793"/>
    </source>
</evidence>
<evidence type="ECO:0000259" key="13">
    <source>
        <dbReference type="PROSITE" id="PS51831"/>
    </source>
</evidence>
<reference evidence="14 15" key="2">
    <citation type="submission" date="2018-11" db="EMBL/GenBank/DDBJ databases">
        <authorList>
            <consortium name="Pathogen Informatics"/>
        </authorList>
    </citation>
    <scope>NUCLEOTIDE SEQUENCE [LARGE SCALE GENOMIC DNA]</scope>
</reference>
<evidence type="ECO:0000313" key="16">
    <source>
        <dbReference type="WBParaSite" id="TCLT_0000772301-mRNA-1"/>
    </source>
</evidence>
<feature type="transmembrane region" description="Helical" evidence="12">
    <location>
        <begin position="20"/>
        <end position="46"/>
    </location>
</feature>
<dbReference type="GO" id="GO:0008893">
    <property type="term" value="F:guanosine-3',5'-bis(diphosphate) 3'-diphosphatase activity"/>
    <property type="evidence" value="ECO:0007669"/>
    <property type="project" value="UniProtKB-EC"/>
</dbReference>
<name>A0A0N5D441_THECL</name>
<dbReference type="PROSITE" id="PS51831">
    <property type="entry name" value="HD"/>
    <property type="match status" value="1"/>
</dbReference>
<evidence type="ECO:0000256" key="6">
    <source>
        <dbReference type="ARBA" id="ARBA00037781"/>
    </source>
</evidence>
<evidence type="ECO:0000256" key="4">
    <source>
        <dbReference type="ARBA" id="ARBA00023211"/>
    </source>
</evidence>